<evidence type="ECO:0000256" key="1">
    <source>
        <dbReference type="ARBA" id="ARBA00022553"/>
    </source>
</evidence>
<evidence type="ECO:0000259" key="6">
    <source>
        <dbReference type="PROSITE" id="PS50043"/>
    </source>
</evidence>
<feature type="modified residue" description="4-aspartylphosphate" evidence="5">
    <location>
        <position position="54"/>
    </location>
</feature>
<dbReference type="EMBL" id="FNAN01000034">
    <property type="protein sequence ID" value="SDH37345.1"/>
    <property type="molecule type" value="Genomic_DNA"/>
</dbReference>
<dbReference type="InterPro" id="IPR039420">
    <property type="entry name" value="WalR-like"/>
</dbReference>
<dbReference type="CDD" id="cd06170">
    <property type="entry name" value="LuxR_C_like"/>
    <property type="match status" value="1"/>
</dbReference>
<dbReference type="InterPro" id="IPR000792">
    <property type="entry name" value="Tscrpt_reg_LuxR_C"/>
</dbReference>
<protein>
    <submittedName>
        <fullName evidence="8">Two component transcriptional regulator, LuxR family</fullName>
    </submittedName>
</protein>
<dbReference type="PANTHER" id="PTHR43214">
    <property type="entry name" value="TWO-COMPONENT RESPONSE REGULATOR"/>
    <property type="match status" value="1"/>
</dbReference>
<dbReference type="AlphaFoldDB" id="A0A1G8BVZ0"/>
<proteinExistence type="predicted"/>
<dbReference type="STRING" id="659014.SAMN04487996_13451"/>
<dbReference type="PROSITE" id="PS00622">
    <property type="entry name" value="HTH_LUXR_1"/>
    <property type="match status" value="1"/>
</dbReference>
<evidence type="ECO:0000313" key="8">
    <source>
        <dbReference type="EMBL" id="SDH37345.1"/>
    </source>
</evidence>
<sequence length="209" mass="23471">MMKILLIEDHFLVRMSQKIVLNELYPQVTIVEADSFESGIAHVQGSLFDLILLDIDIPGGKGKLMIERIRQWRPEVVILMCSAADEQTHALEYITAGANGYLSKSAERNEMITAITTVMKKKRYVSLTVQERLLDTVSTGISGGKTRKTPLGLSEREREVMNMLIKGKWVKEIALDLNLRSNTVSTFKARIFQKMGVTSVLELSKKVGD</sequence>
<dbReference type="GO" id="GO:0006355">
    <property type="term" value="P:regulation of DNA-templated transcription"/>
    <property type="evidence" value="ECO:0007669"/>
    <property type="project" value="InterPro"/>
</dbReference>
<organism evidence="8 9">
    <name type="scientific">Dyadobacter soli</name>
    <dbReference type="NCBI Taxonomy" id="659014"/>
    <lineage>
        <taxon>Bacteria</taxon>
        <taxon>Pseudomonadati</taxon>
        <taxon>Bacteroidota</taxon>
        <taxon>Cytophagia</taxon>
        <taxon>Cytophagales</taxon>
        <taxon>Spirosomataceae</taxon>
        <taxon>Dyadobacter</taxon>
    </lineage>
</organism>
<dbReference type="InterPro" id="IPR011006">
    <property type="entry name" value="CheY-like_superfamily"/>
</dbReference>
<dbReference type="InterPro" id="IPR001789">
    <property type="entry name" value="Sig_transdc_resp-reg_receiver"/>
</dbReference>
<feature type="domain" description="HTH luxR-type" evidence="6">
    <location>
        <begin position="146"/>
        <end position="209"/>
    </location>
</feature>
<dbReference type="Pfam" id="PF00196">
    <property type="entry name" value="GerE"/>
    <property type="match status" value="1"/>
</dbReference>
<dbReference type="SUPFAM" id="SSF52172">
    <property type="entry name" value="CheY-like"/>
    <property type="match status" value="1"/>
</dbReference>
<dbReference type="Proteomes" id="UP000198748">
    <property type="component" value="Unassembled WGS sequence"/>
</dbReference>
<dbReference type="PANTHER" id="PTHR43214:SF41">
    <property type="entry name" value="NITRATE_NITRITE RESPONSE REGULATOR PROTEIN NARP"/>
    <property type="match status" value="1"/>
</dbReference>
<evidence type="ECO:0000313" key="9">
    <source>
        <dbReference type="Proteomes" id="UP000198748"/>
    </source>
</evidence>
<dbReference type="CDD" id="cd17535">
    <property type="entry name" value="REC_NarL-like"/>
    <property type="match status" value="1"/>
</dbReference>
<dbReference type="Pfam" id="PF00072">
    <property type="entry name" value="Response_reg"/>
    <property type="match status" value="1"/>
</dbReference>
<dbReference type="SUPFAM" id="SSF46894">
    <property type="entry name" value="C-terminal effector domain of the bipartite response regulators"/>
    <property type="match status" value="1"/>
</dbReference>
<evidence type="ECO:0000259" key="7">
    <source>
        <dbReference type="PROSITE" id="PS50110"/>
    </source>
</evidence>
<dbReference type="GO" id="GO:0000160">
    <property type="term" value="P:phosphorelay signal transduction system"/>
    <property type="evidence" value="ECO:0007669"/>
    <property type="project" value="InterPro"/>
</dbReference>
<dbReference type="SMART" id="SM00448">
    <property type="entry name" value="REC"/>
    <property type="match status" value="1"/>
</dbReference>
<keyword evidence="4" id="KW-0804">Transcription</keyword>
<reference evidence="9" key="1">
    <citation type="submission" date="2016-10" db="EMBL/GenBank/DDBJ databases">
        <authorList>
            <person name="Varghese N."/>
            <person name="Submissions S."/>
        </authorList>
    </citation>
    <scope>NUCLEOTIDE SEQUENCE [LARGE SCALE GENOMIC DNA]</scope>
    <source>
        <strain evidence="9">DSM 25329</strain>
    </source>
</reference>
<evidence type="ECO:0000256" key="5">
    <source>
        <dbReference type="PROSITE-ProRule" id="PRU00169"/>
    </source>
</evidence>
<evidence type="ECO:0000256" key="2">
    <source>
        <dbReference type="ARBA" id="ARBA00023015"/>
    </source>
</evidence>
<dbReference type="Gene3D" id="3.40.50.2300">
    <property type="match status" value="1"/>
</dbReference>
<keyword evidence="9" id="KW-1185">Reference proteome</keyword>
<gene>
    <name evidence="8" type="ORF">SAMN04487996_13451</name>
</gene>
<dbReference type="Gene3D" id="1.10.10.10">
    <property type="entry name" value="Winged helix-like DNA-binding domain superfamily/Winged helix DNA-binding domain"/>
    <property type="match status" value="1"/>
</dbReference>
<accession>A0A1G8BVZ0</accession>
<feature type="domain" description="Response regulatory" evidence="7">
    <location>
        <begin position="3"/>
        <end position="119"/>
    </location>
</feature>
<keyword evidence="2" id="KW-0805">Transcription regulation</keyword>
<dbReference type="PROSITE" id="PS50110">
    <property type="entry name" value="RESPONSE_REGULATORY"/>
    <property type="match status" value="1"/>
</dbReference>
<dbReference type="GO" id="GO:0003677">
    <property type="term" value="F:DNA binding"/>
    <property type="evidence" value="ECO:0007669"/>
    <property type="project" value="UniProtKB-KW"/>
</dbReference>
<name>A0A1G8BVZ0_9BACT</name>
<evidence type="ECO:0000256" key="3">
    <source>
        <dbReference type="ARBA" id="ARBA00023125"/>
    </source>
</evidence>
<dbReference type="PRINTS" id="PR00038">
    <property type="entry name" value="HTHLUXR"/>
</dbReference>
<keyword evidence="1 5" id="KW-0597">Phosphoprotein</keyword>
<dbReference type="InterPro" id="IPR036388">
    <property type="entry name" value="WH-like_DNA-bd_sf"/>
</dbReference>
<dbReference type="InterPro" id="IPR016032">
    <property type="entry name" value="Sig_transdc_resp-reg_C-effctor"/>
</dbReference>
<dbReference type="SMART" id="SM00421">
    <property type="entry name" value="HTH_LUXR"/>
    <property type="match status" value="1"/>
</dbReference>
<dbReference type="PROSITE" id="PS50043">
    <property type="entry name" value="HTH_LUXR_2"/>
    <property type="match status" value="1"/>
</dbReference>
<keyword evidence="3" id="KW-0238">DNA-binding</keyword>
<evidence type="ECO:0000256" key="4">
    <source>
        <dbReference type="ARBA" id="ARBA00023163"/>
    </source>
</evidence>
<dbReference type="InterPro" id="IPR058245">
    <property type="entry name" value="NreC/VraR/RcsB-like_REC"/>
</dbReference>